<evidence type="ECO:0000256" key="1">
    <source>
        <dbReference type="SAM" id="SignalP"/>
    </source>
</evidence>
<gene>
    <name evidence="2" type="ORF">CFBP1590__5269</name>
</gene>
<dbReference type="EMBL" id="LT855380">
    <property type="protein sequence ID" value="SMS12855.1"/>
    <property type="molecule type" value="Genomic_DNA"/>
</dbReference>
<feature type="chain" id="PRO_5012441578" evidence="1">
    <location>
        <begin position="19"/>
        <end position="275"/>
    </location>
</feature>
<dbReference type="KEGG" id="pvd:CFBP1590__5269"/>
<evidence type="ECO:0000313" key="2">
    <source>
        <dbReference type="EMBL" id="SMS12855.1"/>
    </source>
</evidence>
<accession>A0A1Y6JSF7</accession>
<keyword evidence="1" id="KW-0732">Signal</keyword>
<organism evidence="2 3">
    <name type="scientific">Pseudomonas viridiflava</name>
    <name type="common">Phytomonas viridiflava</name>
    <dbReference type="NCBI Taxonomy" id="33069"/>
    <lineage>
        <taxon>Bacteria</taxon>
        <taxon>Pseudomonadati</taxon>
        <taxon>Pseudomonadota</taxon>
        <taxon>Gammaproteobacteria</taxon>
        <taxon>Pseudomonadales</taxon>
        <taxon>Pseudomonadaceae</taxon>
        <taxon>Pseudomonas</taxon>
    </lineage>
</organism>
<proteinExistence type="predicted"/>
<dbReference type="RefSeq" id="WP_088236273.1">
    <property type="nucleotide sequence ID" value="NZ_LT855380.1"/>
</dbReference>
<reference evidence="2 3" key="1">
    <citation type="submission" date="2017-05" db="EMBL/GenBank/DDBJ databases">
        <authorList>
            <person name="Song R."/>
            <person name="Chenine A.L."/>
            <person name="Ruprecht R.M."/>
        </authorList>
    </citation>
    <scope>NUCLEOTIDE SEQUENCE [LARGE SCALE GENOMIC DNA]</scope>
    <source>
        <strain evidence="2 3">CFBP 1590</strain>
    </source>
</reference>
<sequence>MRVVFSFLILLAAGHLNAATKCEADLSGDGVCDSYTITRTEDGASSNITINIGATDKTVSEGFDLGDGGLSVGYFPAEFSLLLDFHTRDTDLTKYVFKWSAANKDWVLYKRATWVEPSIDERYSLYGEKFPKEELFPQGFHIERIACCTYFSAFSEVNPEIKVLSADDAAVEVSKELDLVFSKLPQGEKGELFYTLGNEGNKIRKNIPQDFIYETSMAINERNVGKINDYASYLYLNENNIMAALILKEIRKRYPDRVVATLNLADVYWSLVCDP</sequence>
<feature type="signal peptide" evidence="1">
    <location>
        <begin position="1"/>
        <end position="18"/>
    </location>
</feature>
<evidence type="ECO:0000313" key="3">
    <source>
        <dbReference type="Proteomes" id="UP000196842"/>
    </source>
</evidence>
<dbReference type="AlphaFoldDB" id="A0A1Y6JSF7"/>
<dbReference type="GeneID" id="47766908"/>
<protein>
    <submittedName>
        <fullName evidence="2">Uncharacterized protein</fullName>
    </submittedName>
</protein>
<dbReference type="Proteomes" id="UP000196842">
    <property type="component" value="Chromosome I"/>
</dbReference>
<name>A0A1Y6JSF7_PSEVI</name>